<evidence type="ECO:0000313" key="4">
    <source>
        <dbReference type="Proteomes" id="UP000029867"/>
    </source>
</evidence>
<organism evidence="3 4">
    <name type="scientific">Pichia kudriavzevii</name>
    <name type="common">Yeast</name>
    <name type="synonym">Issatchenkia orientalis</name>
    <dbReference type="NCBI Taxonomy" id="4909"/>
    <lineage>
        <taxon>Eukaryota</taxon>
        <taxon>Fungi</taxon>
        <taxon>Dikarya</taxon>
        <taxon>Ascomycota</taxon>
        <taxon>Saccharomycotina</taxon>
        <taxon>Pichiomycetes</taxon>
        <taxon>Pichiales</taxon>
        <taxon>Pichiaceae</taxon>
        <taxon>Pichia</taxon>
    </lineage>
</organism>
<dbReference type="AlphaFoldDB" id="A0A099NZP5"/>
<accession>A0A099NZP5</accession>
<keyword evidence="2" id="KW-1133">Transmembrane helix</keyword>
<dbReference type="EMBL" id="JQFK01000039">
    <property type="protein sequence ID" value="KGK37316.1"/>
    <property type="molecule type" value="Genomic_DNA"/>
</dbReference>
<feature type="region of interest" description="Disordered" evidence="1">
    <location>
        <begin position="30"/>
        <end position="54"/>
    </location>
</feature>
<proteinExistence type="predicted"/>
<dbReference type="HOGENOM" id="CLU_863464_0_0_1"/>
<sequence length="322" mass="36148">MSHHDTNIKEDTADSDNNEWDIVEDWVENVQGGHDGEPRGDGEFTGMGGGVELDEGEDNKIIDEFYRPESDGGSSDGLICRLSEKVRGATAQNMKCRLTMVVLLVSTICGFYYIPSLFQSVYYRGKIEKMSGNIADFPEGSQYFLFAQRKCTETYAANQRALFSCLESSKAQSLCWNEYNEAHKKDAGFCGWNTDPRVVEADTNAYLLKAKLRKHISYITKASQRSVEVANQYLNKLYGCVKIGVMSAKREGSKGISGLCDKLPKVDSVLIKKYFNVFYANTYSGLATVKKYYQDAYDRVVKAVNQPNHNSLFGTIKSYFGF</sequence>
<name>A0A099NZP5_PICKU</name>
<evidence type="ECO:0000256" key="2">
    <source>
        <dbReference type="SAM" id="Phobius"/>
    </source>
</evidence>
<keyword evidence="2" id="KW-0812">Transmembrane</keyword>
<evidence type="ECO:0000313" key="3">
    <source>
        <dbReference type="EMBL" id="KGK37316.1"/>
    </source>
</evidence>
<dbReference type="Proteomes" id="UP000029867">
    <property type="component" value="Unassembled WGS sequence"/>
</dbReference>
<keyword evidence="2" id="KW-0472">Membrane</keyword>
<feature type="transmembrane region" description="Helical" evidence="2">
    <location>
        <begin position="96"/>
        <end position="114"/>
    </location>
</feature>
<evidence type="ECO:0000256" key="1">
    <source>
        <dbReference type="SAM" id="MobiDB-lite"/>
    </source>
</evidence>
<comment type="caution">
    <text evidence="3">The sequence shown here is derived from an EMBL/GenBank/DDBJ whole genome shotgun (WGS) entry which is preliminary data.</text>
</comment>
<reference evidence="4" key="1">
    <citation type="journal article" date="2014" name="Microb. Cell Fact.">
        <title>Exploiting Issatchenkia orientalis SD108 for succinic acid production.</title>
        <authorList>
            <person name="Xiao H."/>
            <person name="Shao Z."/>
            <person name="Jiang Y."/>
            <person name="Dole S."/>
            <person name="Zhao H."/>
        </authorList>
    </citation>
    <scope>NUCLEOTIDE SEQUENCE [LARGE SCALE GENOMIC DNA]</scope>
    <source>
        <strain evidence="4">SD108</strain>
    </source>
</reference>
<protein>
    <submittedName>
        <fullName evidence="3">Uncharacterized protein</fullName>
    </submittedName>
</protein>
<dbReference type="VEuPathDB" id="FungiDB:C5L36_0A09180"/>
<gene>
    <name evidence="3" type="ORF">JL09_g3522</name>
</gene>